<protein>
    <submittedName>
        <fullName evidence="1">N alpha-acetyl-transferase</fullName>
        <ecNumber evidence="1">2.3.1.257</ecNumber>
    </submittedName>
</protein>
<keyword evidence="1" id="KW-0012">Acyltransferase</keyword>
<accession>A0ACB8UZF3</accession>
<proteinExistence type="predicted"/>
<organism evidence="1">
    <name type="scientific">Ophidiomyces ophidiicola</name>
    <dbReference type="NCBI Taxonomy" id="1387563"/>
    <lineage>
        <taxon>Eukaryota</taxon>
        <taxon>Fungi</taxon>
        <taxon>Dikarya</taxon>
        <taxon>Ascomycota</taxon>
        <taxon>Pezizomycotina</taxon>
        <taxon>Eurotiomycetes</taxon>
        <taxon>Eurotiomycetidae</taxon>
        <taxon>Onygenales</taxon>
        <taxon>Onygenaceae</taxon>
        <taxon>Ophidiomyces</taxon>
    </lineage>
</organism>
<dbReference type="EMBL" id="JALBCA010000027">
    <property type="protein sequence ID" value="KAI2388964.1"/>
    <property type="molecule type" value="Genomic_DNA"/>
</dbReference>
<name>A0ACB8UZF3_9EURO</name>
<comment type="caution">
    <text evidence="1">The sequence shown here is derived from an EMBL/GenBank/DDBJ whole genome shotgun (WGS) entry which is preliminary data.</text>
</comment>
<sequence>MAVAHDSDIIRRIPEGSPRKRKRGYQEIAFFRTLRDAVSQKKSVREMEATSSSKRRRTTKKPRLVETVNSLPLNEFIDRYVPPCTIHTQPAQDNGDDYQEKKQMPRINSDDSQGYSIQIHTSSTIPKTHFDACFSLIKLTSAETYKNSRNGWSPAKKKAEMKLPDMRYLLLMRKPNGSNNLKEHMAPLGDDDLGGFLSFMTTYEDGLPVLYCYEIHLAPKLQRKGVGNKMMRIYENIGRNIGLEKAMLTVYKSNIHGLRFYERLGFVEDESSPRPMMLRNGHAMNFDYMILSKSLKGMDESQDIQSDRKNASNNV</sequence>
<keyword evidence="1" id="KW-0808">Transferase</keyword>
<gene>
    <name evidence="1" type="primary">NAT4</name>
    <name evidence="1" type="ORF">LOY88_002337</name>
</gene>
<dbReference type="EC" id="2.3.1.257" evidence="1"/>
<evidence type="ECO:0000313" key="1">
    <source>
        <dbReference type="EMBL" id="KAI2388964.1"/>
    </source>
</evidence>
<reference evidence="1" key="1">
    <citation type="journal article" date="2022" name="bioRxiv">
        <title>Population genetic analysis of Ophidiomyces ophidiicola, the causative agent of snake fungal disease, indicates recent introductions to the USA.</title>
        <authorList>
            <person name="Ladner J.T."/>
            <person name="Palmer J.M."/>
            <person name="Ettinger C.L."/>
            <person name="Stajich J.E."/>
            <person name="Farrell T.M."/>
            <person name="Glorioso B.M."/>
            <person name="Lawson B."/>
            <person name="Price S.J."/>
            <person name="Stengle A.G."/>
            <person name="Grear D.A."/>
            <person name="Lorch J.M."/>
        </authorList>
    </citation>
    <scope>NUCLEOTIDE SEQUENCE</scope>
    <source>
        <strain evidence="1">NWHC 24266-5</strain>
    </source>
</reference>